<evidence type="ECO:0000313" key="2">
    <source>
        <dbReference type="Proteomes" id="UP000323506"/>
    </source>
</evidence>
<keyword evidence="2" id="KW-1185">Reference proteome</keyword>
<dbReference type="Proteomes" id="UP000323506">
    <property type="component" value="Chromosome A07"/>
</dbReference>
<proteinExistence type="predicted"/>
<dbReference type="AlphaFoldDB" id="A0A5D2FZI5"/>
<organism evidence="1 2">
    <name type="scientific">Gossypium darwinii</name>
    <name type="common">Darwin's cotton</name>
    <name type="synonym">Gossypium barbadense var. darwinii</name>
    <dbReference type="NCBI Taxonomy" id="34276"/>
    <lineage>
        <taxon>Eukaryota</taxon>
        <taxon>Viridiplantae</taxon>
        <taxon>Streptophyta</taxon>
        <taxon>Embryophyta</taxon>
        <taxon>Tracheophyta</taxon>
        <taxon>Spermatophyta</taxon>
        <taxon>Magnoliopsida</taxon>
        <taxon>eudicotyledons</taxon>
        <taxon>Gunneridae</taxon>
        <taxon>Pentapetalae</taxon>
        <taxon>rosids</taxon>
        <taxon>malvids</taxon>
        <taxon>Malvales</taxon>
        <taxon>Malvaceae</taxon>
        <taxon>Malvoideae</taxon>
        <taxon>Gossypium</taxon>
    </lineage>
</organism>
<gene>
    <name evidence="1" type="ORF">ES288_A07G213000v1</name>
</gene>
<protein>
    <submittedName>
        <fullName evidence="1">Uncharacterized protein</fullName>
    </submittedName>
</protein>
<evidence type="ECO:0000313" key="1">
    <source>
        <dbReference type="EMBL" id="TYH10883.1"/>
    </source>
</evidence>
<dbReference type="EMBL" id="CM017694">
    <property type="protein sequence ID" value="TYH10883.1"/>
    <property type="molecule type" value="Genomic_DNA"/>
</dbReference>
<accession>A0A5D2FZI5</accession>
<reference evidence="1 2" key="1">
    <citation type="submission" date="2019-06" db="EMBL/GenBank/DDBJ databases">
        <title>WGS assembly of Gossypium darwinii.</title>
        <authorList>
            <person name="Chen Z.J."/>
            <person name="Sreedasyam A."/>
            <person name="Ando A."/>
            <person name="Song Q."/>
            <person name="De L."/>
            <person name="Hulse-Kemp A."/>
            <person name="Ding M."/>
            <person name="Ye W."/>
            <person name="Kirkbride R."/>
            <person name="Jenkins J."/>
            <person name="Plott C."/>
            <person name="Lovell J."/>
            <person name="Lin Y.-M."/>
            <person name="Vaughn R."/>
            <person name="Liu B."/>
            <person name="Li W."/>
            <person name="Simpson S."/>
            <person name="Scheffler B."/>
            <person name="Saski C."/>
            <person name="Grover C."/>
            <person name="Hu G."/>
            <person name="Conover J."/>
            <person name="Carlson J."/>
            <person name="Shu S."/>
            <person name="Boston L."/>
            <person name="Williams M."/>
            <person name="Peterson D."/>
            <person name="Mcgee K."/>
            <person name="Jones D."/>
            <person name="Wendel J."/>
            <person name="Stelly D."/>
            <person name="Grimwood J."/>
            <person name="Schmutz J."/>
        </authorList>
    </citation>
    <scope>NUCLEOTIDE SEQUENCE [LARGE SCALE GENOMIC DNA]</scope>
    <source>
        <strain evidence="1">1808015.09</strain>
    </source>
</reference>
<name>A0A5D2FZI5_GOSDA</name>
<sequence>MIRRHSLSPSKQRLEAYFHSKIPISNFNFDRGDKDLDGASVKVLLMWECTEKKAVTWRGRAWKTTRESLIPWLAAMLACSKNL</sequence>